<evidence type="ECO:0000313" key="2">
    <source>
        <dbReference type="EMBL" id="OOV45519.1"/>
    </source>
</evidence>
<gene>
    <name evidence="2" type="ORF">B1J93_04785</name>
</gene>
<dbReference type="RefSeq" id="WP_078131382.1">
    <property type="nucleotide sequence ID" value="NZ_MVIT01000049.1"/>
</dbReference>
<dbReference type="Proteomes" id="UP000191008">
    <property type="component" value="Unassembled WGS sequence"/>
</dbReference>
<dbReference type="EMBL" id="MVIT01000049">
    <property type="protein sequence ID" value="OOV45519.1"/>
    <property type="molecule type" value="Genomic_DNA"/>
</dbReference>
<comment type="caution">
    <text evidence="2">The sequence shown here is derived from an EMBL/GenBank/DDBJ whole genome shotgun (WGS) entry which is preliminary data.</text>
</comment>
<name>A0A1T1DXE3_9LEPT</name>
<proteinExistence type="predicted"/>
<evidence type="ECO:0000256" key="1">
    <source>
        <dbReference type="SAM" id="MobiDB-lite"/>
    </source>
</evidence>
<dbReference type="InterPro" id="IPR021451">
    <property type="entry name" value="DUF3102"/>
</dbReference>
<dbReference type="AlphaFoldDB" id="A0A1T1DXE3"/>
<reference evidence="2 3" key="1">
    <citation type="submission" date="2017-02" db="EMBL/GenBank/DDBJ databases">
        <title>Comparative genomic analysis of Brazilian Leptospira kirschneri strains of different serogroups.</title>
        <authorList>
            <person name="Moreno L.Z."/>
            <person name="Miraglia F."/>
            <person name="Kremer F.S."/>
            <person name="Eslabao M.R."/>
            <person name="Lilenbaum W."/>
            <person name="Dellagostin O.A."/>
            <person name="Moreno A.M."/>
        </authorList>
    </citation>
    <scope>NUCLEOTIDE SEQUENCE [LARGE SCALE GENOMIC DNA]</scope>
    <source>
        <strain evidence="2 3">M110/06</strain>
    </source>
</reference>
<evidence type="ECO:0008006" key="4">
    <source>
        <dbReference type="Google" id="ProtNLM"/>
    </source>
</evidence>
<evidence type="ECO:0000313" key="3">
    <source>
        <dbReference type="Proteomes" id="UP000191008"/>
    </source>
</evidence>
<feature type="region of interest" description="Disordered" evidence="1">
    <location>
        <begin position="1"/>
        <end position="21"/>
    </location>
</feature>
<sequence length="191" mass="21722">MTTEKEKKIKKQLSSLIGPRPGTQHLQVVQKNQDEDAEKISILHISIETNIKNAIRNAIKIGELLIEKKSMLGHGKFIPWIAANLPFSERTAQRYIKLFENRDLLNTTPVSDLKSAYKLLSSADHEEKEINPKEISKVDAKKLYKKFKAGEKIGSKDRGLVKEFLSNERERILSTAKTKVARIDEDIKSLS</sequence>
<organism evidence="2 3">
    <name type="scientific">Leptospira kirschneri serovar Pomona</name>
    <dbReference type="NCBI Taxonomy" id="561005"/>
    <lineage>
        <taxon>Bacteria</taxon>
        <taxon>Pseudomonadati</taxon>
        <taxon>Spirochaetota</taxon>
        <taxon>Spirochaetia</taxon>
        <taxon>Leptospirales</taxon>
        <taxon>Leptospiraceae</taxon>
        <taxon>Leptospira</taxon>
    </lineage>
</organism>
<accession>A0A1T1DXE3</accession>
<protein>
    <recommendedName>
        <fullName evidence="4">DUF3102 domain-containing protein</fullName>
    </recommendedName>
</protein>
<dbReference type="Pfam" id="PF11300">
    <property type="entry name" value="DUF3102"/>
    <property type="match status" value="1"/>
</dbReference>